<feature type="signal peptide" evidence="1">
    <location>
        <begin position="1"/>
        <end position="19"/>
    </location>
</feature>
<organism evidence="2 3">
    <name type="scientific">Aquilegia coerulea</name>
    <name type="common">Rocky mountain columbine</name>
    <dbReference type="NCBI Taxonomy" id="218851"/>
    <lineage>
        <taxon>Eukaryota</taxon>
        <taxon>Viridiplantae</taxon>
        <taxon>Streptophyta</taxon>
        <taxon>Embryophyta</taxon>
        <taxon>Tracheophyta</taxon>
        <taxon>Spermatophyta</taxon>
        <taxon>Magnoliopsida</taxon>
        <taxon>Ranunculales</taxon>
        <taxon>Ranunculaceae</taxon>
        <taxon>Thalictroideae</taxon>
        <taxon>Aquilegia</taxon>
    </lineage>
</organism>
<keyword evidence="3" id="KW-1185">Reference proteome</keyword>
<dbReference type="PANTHER" id="PTHR37900">
    <property type="match status" value="1"/>
</dbReference>
<reference evidence="2 3" key="1">
    <citation type="submission" date="2017-09" db="EMBL/GenBank/DDBJ databases">
        <title>WGS assembly of Aquilegia coerulea Goldsmith.</title>
        <authorList>
            <person name="Hodges S."/>
            <person name="Kramer E."/>
            <person name="Nordborg M."/>
            <person name="Tomkins J."/>
            <person name="Borevitz J."/>
            <person name="Derieg N."/>
            <person name="Yan J."/>
            <person name="Mihaltcheva S."/>
            <person name="Hayes R.D."/>
            <person name="Rokhsar D."/>
        </authorList>
    </citation>
    <scope>NUCLEOTIDE SEQUENCE [LARGE SCALE GENOMIC DNA]</scope>
    <source>
        <strain evidence="3">cv. Goldsmith</strain>
    </source>
</reference>
<proteinExistence type="predicted"/>
<dbReference type="OrthoDB" id="595024at2759"/>
<gene>
    <name evidence="2" type="ORF">AQUCO_02000216v1</name>
</gene>
<accession>A0A2G5DGG6</accession>
<evidence type="ECO:0000313" key="3">
    <source>
        <dbReference type="Proteomes" id="UP000230069"/>
    </source>
</evidence>
<keyword evidence="1" id="KW-0732">Signal</keyword>
<dbReference type="Proteomes" id="UP000230069">
    <property type="component" value="Unassembled WGS sequence"/>
</dbReference>
<dbReference type="AlphaFoldDB" id="A0A2G5DGG6"/>
<dbReference type="PANTHER" id="PTHR37900:SF5">
    <property type="entry name" value="OS02G0159250 PROTEIN"/>
    <property type="match status" value="1"/>
</dbReference>
<evidence type="ECO:0000313" key="2">
    <source>
        <dbReference type="EMBL" id="PIA42621.1"/>
    </source>
</evidence>
<feature type="chain" id="PRO_5013572807" description="Secreted protein" evidence="1">
    <location>
        <begin position="20"/>
        <end position="71"/>
    </location>
</feature>
<dbReference type="InParanoid" id="A0A2G5DGG6"/>
<evidence type="ECO:0000256" key="1">
    <source>
        <dbReference type="SAM" id="SignalP"/>
    </source>
</evidence>
<evidence type="ECO:0008006" key="4">
    <source>
        <dbReference type="Google" id="ProtNLM"/>
    </source>
</evidence>
<protein>
    <recommendedName>
        <fullName evidence="4">Secreted protein</fullName>
    </recommendedName>
</protein>
<sequence length="71" mass="8260">MLQALTLFMLRPLIRLIASLLDQPTAVVTTILYYSDLLPRNTNLEQIVRHDLIHQDNCLFHFLINLLRCLG</sequence>
<dbReference type="EMBL" id="KZ305037">
    <property type="protein sequence ID" value="PIA42621.1"/>
    <property type="molecule type" value="Genomic_DNA"/>
</dbReference>
<name>A0A2G5DGG6_AQUCA</name>